<comment type="caution">
    <text evidence="2">The sequence shown here is derived from an EMBL/GenBank/DDBJ whole genome shotgun (WGS) entry which is preliminary data.</text>
</comment>
<sequence length="131" mass="15508">MWLLNTERVELEFFIDEIPPYAILSHTWEQEEVIFQDMEQGQAKDKKGYAKIKNCCSIAHDNGYNYVWIDTCCIDNPNPNPNPNQLHNKILTMDYKIRSVLTRHAHFPCTSPHNRLMFHRTIKLSSPFDVW</sequence>
<protein>
    <recommendedName>
        <fullName evidence="1">Heterokaryon incompatibility domain-containing protein</fullName>
    </recommendedName>
</protein>
<dbReference type="AlphaFoldDB" id="A0A428USB8"/>
<dbReference type="InterPro" id="IPR010730">
    <property type="entry name" value="HET"/>
</dbReference>
<evidence type="ECO:0000313" key="3">
    <source>
        <dbReference type="Proteomes" id="UP000288429"/>
    </source>
</evidence>
<accession>A0A428USB8</accession>
<keyword evidence="3" id="KW-1185">Reference proteome</keyword>
<evidence type="ECO:0000259" key="1">
    <source>
        <dbReference type="Pfam" id="PF06985"/>
    </source>
</evidence>
<gene>
    <name evidence="2" type="ORF">CDV31_004050</name>
</gene>
<dbReference type="PANTHER" id="PTHR10622:SF10">
    <property type="entry name" value="HET DOMAIN-CONTAINING PROTEIN"/>
    <property type="match status" value="1"/>
</dbReference>
<proteinExistence type="predicted"/>
<reference evidence="2 3" key="1">
    <citation type="submission" date="2017-06" db="EMBL/GenBank/DDBJ databases">
        <title>Cmopartive genomic analysis of Ambrosia Fusariam Clade fungi.</title>
        <authorList>
            <person name="Stajich J.E."/>
            <person name="Carrillo J."/>
            <person name="Kijimoto T."/>
            <person name="Eskalen A."/>
            <person name="O'Donnell K."/>
            <person name="Kasson M."/>
        </authorList>
    </citation>
    <scope>NUCLEOTIDE SEQUENCE [LARGE SCALE GENOMIC DNA]</scope>
    <source>
        <strain evidence="2 3">NRRL 20438</strain>
    </source>
</reference>
<organism evidence="2 3">
    <name type="scientific">Fusarium ambrosium</name>
    <dbReference type="NCBI Taxonomy" id="131363"/>
    <lineage>
        <taxon>Eukaryota</taxon>
        <taxon>Fungi</taxon>
        <taxon>Dikarya</taxon>
        <taxon>Ascomycota</taxon>
        <taxon>Pezizomycotina</taxon>
        <taxon>Sordariomycetes</taxon>
        <taxon>Hypocreomycetidae</taxon>
        <taxon>Hypocreales</taxon>
        <taxon>Nectriaceae</taxon>
        <taxon>Fusarium</taxon>
        <taxon>Fusarium solani species complex</taxon>
    </lineage>
</organism>
<feature type="domain" description="Heterokaryon incompatibility" evidence="1">
    <location>
        <begin position="21"/>
        <end position="77"/>
    </location>
</feature>
<dbReference type="Proteomes" id="UP000288429">
    <property type="component" value="Unassembled WGS sequence"/>
</dbReference>
<name>A0A428USB8_9HYPO</name>
<dbReference type="PANTHER" id="PTHR10622">
    <property type="entry name" value="HET DOMAIN-CONTAINING PROTEIN"/>
    <property type="match status" value="1"/>
</dbReference>
<dbReference type="EMBL" id="NIZV01000037">
    <property type="protein sequence ID" value="RSM17157.1"/>
    <property type="molecule type" value="Genomic_DNA"/>
</dbReference>
<evidence type="ECO:0000313" key="2">
    <source>
        <dbReference type="EMBL" id="RSM17157.1"/>
    </source>
</evidence>
<dbReference type="Pfam" id="PF06985">
    <property type="entry name" value="HET"/>
    <property type="match status" value="1"/>
</dbReference>